<evidence type="ECO:0000256" key="1">
    <source>
        <dbReference type="ARBA" id="ARBA00010457"/>
    </source>
</evidence>
<evidence type="ECO:0000256" key="2">
    <source>
        <dbReference type="RuleBase" id="RU000393"/>
    </source>
</evidence>
<dbReference type="PROSITE" id="PS00332">
    <property type="entry name" value="SOD_CU_ZN_2"/>
    <property type="match status" value="1"/>
</dbReference>
<dbReference type="InterPro" id="IPR001424">
    <property type="entry name" value="SOD_Cu_Zn_dom"/>
</dbReference>
<evidence type="ECO:0000259" key="4">
    <source>
        <dbReference type="Pfam" id="PF00080"/>
    </source>
</evidence>
<keyword evidence="2" id="KW-0862">Zinc</keyword>
<dbReference type="RefSeq" id="WP_104830938.1">
    <property type="nucleotide sequence ID" value="NZ_PJCH01000011.1"/>
</dbReference>
<dbReference type="InterPro" id="IPR024134">
    <property type="entry name" value="SOD_Cu/Zn_/chaperone"/>
</dbReference>
<comment type="cofactor">
    <cofactor evidence="2">
        <name>Zn(2+)</name>
        <dbReference type="ChEBI" id="CHEBI:29105"/>
    </cofactor>
    <text evidence="2">Binds 1 zinc ion per subunit.</text>
</comment>
<keyword evidence="2" id="KW-0479">Metal-binding</keyword>
<dbReference type="Gene3D" id="2.60.40.200">
    <property type="entry name" value="Superoxide dismutase, copper/zinc binding domain"/>
    <property type="match status" value="1"/>
</dbReference>
<dbReference type="EC" id="1.15.1.1" evidence="2"/>
<proteinExistence type="inferred from homology"/>
<feature type="chain" id="PRO_5015636230" description="Superoxide dismutase [Cu-Zn]" evidence="3">
    <location>
        <begin position="20"/>
        <end position="199"/>
    </location>
</feature>
<dbReference type="PROSITE" id="PS51257">
    <property type="entry name" value="PROKAR_LIPOPROTEIN"/>
    <property type="match status" value="1"/>
</dbReference>
<dbReference type="PANTHER" id="PTHR10003">
    <property type="entry name" value="SUPEROXIDE DISMUTASE CU-ZN -RELATED"/>
    <property type="match status" value="1"/>
</dbReference>
<keyword evidence="3" id="KW-0732">Signal</keyword>
<reference evidence="5 6" key="1">
    <citation type="submission" date="2017-12" db="EMBL/GenBank/DDBJ databases">
        <authorList>
            <person name="Hurst M.R.H."/>
        </authorList>
    </citation>
    <scope>NUCLEOTIDE SEQUENCE [LARGE SCALE GENOMIC DNA]</scope>
    <source>
        <strain evidence="5 6">SY-3-19</strain>
    </source>
</reference>
<dbReference type="InterPro" id="IPR036423">
    <property type="entry name" value="SOD-like_Cu/Zn_dom_sf"/>
</dbReference>
<dbReference type="OrthoDB" id="5431326at2"/>
<comment type="function">
    <text evidence="2">Destroys radicals which are normally produced within the cells and which are toxic to biological systems.</text>
</comment>
<name>A0A2S7K2W4_9PROT</name>
<evidence type="ECO:0000256" key="3">
    <source>
        <dbReference type="SAM" id="SignalP"/>
    </source>
</evidence>
<dbReference type="SUPFAM" id="SSF49329">
    <property type="entry name" value="Cu,Zn superoxide dismutase-like"/>
    <property type="match status" value="1"/>
</dbReference>
<protein>
    <recommendedName>
        <fullName evidence="2">Superoxide dismutase [Cu-Zn]</fullName>
        <ecNumber evidence="2">1.15.1.1</ecNumber>
    </recommendedName>
</protein>
<organism evidence="5 6">
    <name type="scientific">Hyphococcus luteus</name>
    <dbReference type="NCBI Taxonomy" id="2058213"/>
    <lineage>
        <taxon>Bacteria</taxon>
        <taxon>Pseudomonadati</taxon>
        <taxon>Pseudomonadota</taxon>
        <taxon>Alphaproteobacteria</taxon>
        <taxon>Parvularculales</taxon>
        <taxon>Parvularculaceae</taxon>
        <taxon>Hyphococcus</taxon>
    </lineage>
</organism>
<comment type="similarity">
    <text evidence="1 2">Belongs to the Cu-Zn superoxide dismutase family.</text>
</comment>
<dbReference type="GO" id="GO:0005507">
    <property type="term" value="F:copper ion binding"/>
    <property type="evidence" value="ECO:0007669"/>
    <property type="project" value="InterPro"/>
</dbReference>
<dbReference type="AlphaFoldDB" id="A0A2S7K2W4"/>
<comment type="catalytic activity">
    <reaction evidence="2">
        <text>2 superoxide + 2 H(+) = H2O2 + O2</text>
        <dbReference type="Rhea" id="RHEA:20696"/>
        <dbReference type="ChEBI" id="CHEBI:15378"/>
        <dbReference type="ChEBI" id="CHEBI:15379"/>
        <dbReference type="ChEBI" id="CHEBI:16240"/>
        <dbReference type="ChEBI" id="CHEBI:18421"/>
        <dbReference type="EC" id="1.15.1.1"/>
    </reaction>
</comment>
<keyword evidence="2" id="KW-0186">Copper</keyword>
<keyword evidence="6" id="KW-1185">Reference proteome</keyword>
<accession>A0A2S7K2W4</accession>
<comment type="caution">
    <text evidence="5">The sequence shown here is derived from an EMBL/GenBank/DDBJ whole genome shotgun (WGS) entry which is preliminary data.</text>
</comment>
<dbReference type="EMBL" id="PJCH01000011">
    <property type="protein sequence ID" value="PQA86821.1"/>
    <property type="molecule type" value="Genomic_DNA"/>
</dbReference>
<dbReference type="InterPro" id="IPR018152">
    <property type="entry name" value="SOD_Cu/Zn_BS"/>
</dbReference>
<gene>
    <name evidence="5" type="ORF">CW354_15175</name>
</gene>
<dbReference type="CDD" id="cd00305">
    <property type="entry name" value="Cu-Zn_Superoxide_Dismutase"/>
    <property type="match status" value="1"/>
</dbReference>
<sequence length="199" mass="19621">MTSASKIAGISAASAIILAACGNPGETGSAQAAETDPEKAAVSLAGWGDASAAFVNTDGEKAGDVAFKQTPHSGVLVRVSLSGLSEGWHGVHLHQVGDCSDGAEGFKASGSHIDPEDKAHGLLNPDGPEAADMPNIYAGADGLAVASILNPMVSMDSGGPLADEDGFAVIVHANPDDHMAQPIGGAGSRVACAAVALGE</sequence>
<evidence type="ECO:0000313" key="6">
    <source>
        <dbReference type="Proteomes" id="UP000239504"/>
    </source>
</evidence>
<comment type="cofactor">
    <cofactor evidence="2">
        <name>Cu cation</name>
        <dbReference type="ChEBI" id="CHEBI:23378"/>
    </cofactor>
    <text evidence="2">Binds 1 copper ion per subunit.</text>
</comment>
<evidence type="ECO:0000313" key="5">
    <source>
        <dbReference type="EMBL" id="PQA86821.1"/>
    </source>
</evidence>
<keyword evidence="2" id="KW-0560">Oxidoreductase</keyword>
<feature type="domain" description="Superoxide dismutase copper/zinc binding" evidence="4">
    <location>
        <begin position="63"/>
        <end position="194"/>
    </location>
</feature>
<feature type="signal peptide" evidence="3">
    <location>
        <begin position="1"/>
        <end position="19"/>
    </location>
</feature>
<dbReference type="Pfam" id="PF00080">
    <property type="entry name" value="Sod_Cu"/>
    <property type="match status" value="1"/>
</dbReference>
<dbReference type="GO" id="GO:0004784">
    <property type="term" value="F:superoxide dismutase activity"/>
    <property type="evidence" value="ECO:0007669"/>
    <property type="project" value="UniProtKB-EC"/>
</dbReference>
<dbReference type="Proteomes" id="UP000239504">
    <property type="component" value="Unassembled WGS sequence"/>
</dbReference>